<protein>
    <submittedName>
        <fullName evidence="1">Translation initiation factor 1</fullName>
    </submittedName>
</protein>
<dbReference type="RefSeq" id="YP_009996176.1">
    <property type="nucleotide sequence ID" value="NC_052919.1"/>
</dbReference>
<sequence>MTREHPIYKLRNKNSNDLVVFSTSFSRDTIPDFKI</sequence>
<keyword evidence="1" id="KW-0934">Plastid</keyword>
<keyword evidence="1" id="KW-0150">Chloroplast</keyword>
<reference evidence="1" key="1">
    <citation type="submission" date="2020-07" db="EMBL/GenBank/DDBJ databases">
        <authorList>
            <person name="Guo Y."/>
            <person name="Lin P."/>
        </authorList>
    </citation>
    <scope>NUCLEOTIDE SEQUENCE</scope>
</reference>
<dbReference type="EMBL" id="MT796627">
    <property type="protein sequence ID" value="QNQ65234.1"/>
    <property type="molecule type" value="Genomic_DNA"/>
</dbReference>
<dbReference type="AlphaFoldDB" id="A0A7H0R1D5"/>
<geneLocation type="chloroplast" evidence="1"/>
<gene>
    <name evidence="1" type="primary">infA</name>
</gene>
<organism evidence="1">
    <name type="scientific">Viola philippica</name>
    <dbReference type="NCBI Taxonomy" id="316493"/>
    <lineage>
        <taxon>Eukaryota</taxon>
        <taxon>Viridiplantae</taxon>
        <taxon>Streptophyta</taxon>
        <taxon>Embryophyta</taxon>
        <taxon>Tracheophyta</taxon>
        <taxon>Spermatophyta</taxon>
        <taxon>Magnoliopsida</taxon>
        <taxon>eudicotyledons</taxon>
        <taxon>Gunneridae</taxon>
        <taxon>Pentapetalae</taxon>
        <taxon>rosids</taxon>
        <taxon>fabids</taxon>
        <taxon>Malpighiales</taxon>
        <taxon>Violaceae</taxon>
        <taxon>Viola</taxon>
        <taxon>Viola subgen. Viola</taxon>
        <taxon>Viola sect. Plagiostigma</taxon>
        <taxon>Viola subsect. Patellares</taxon>
    </lineage>
</organism>
<accession>A0A7H0R1D5</accession>
<dbReference type="GeneID" id="62634447"/>
<keyword evidence="1" id="KW-0648">Protein biosynthesis</keyword>
<evidence type="ECO:0000313" key="1">
    <source>
        <dbReference type="EMBL" id="QNQ65234.1"/>
    </source>
</evidence>
<proteinExistence type="predicted"/>
<dbReference type="GO" id="GO:0003743">
    <property type="term" value="F:translation initiation factor activity"/>
    <property type="evidence" value="ECO:0007669"/>
    <property type="project" value="UniProtKB-KW"/>
</dbReference>
<name>A0A7H0R1D5_9ROSI</name>
<keyword evidence="1" id="KW-0396">Initiation factor</keyword>